<reference evidence="2" key="3">
    <citation type="submission" date="2019-11" db="EMBL/GenBank/DDBJ databases">
        <title>Complete genome sequence of Vibrio owensii SH-14 isolated from shrimp with acute hepatopancreatic necrosis diease.</title>
        <authorList>
            <person name="Liang X."/>
            <person name="Wang Y."/>
        </authorList>
    </citation>
    <scope>NUCLEOTIDE SEQUENCE</scope>
    <source>
        <strain evidence="2">SH14</strain>
    </source>
</reference>
<dbReference type="RefSeq" id="WP_054823352.1">
    <property type="nucleotide sequence ID" value="NZ_CP033138.1"/>
</dbReference>
<protein>
    <submittedName>
        <fullName evidence="2">Uncharacterized protein</fullName>
    </submittedName>
</protein>
<evidence type="ECO:0000313" key="4">
    <source>
        <dbReference type="Proteomes" id="UP000390336"/>
    </source>
</evidence>
<dbReference type="EMBL" id="CP033138">
    <property type="protein sequence ID" value="AYO17093.1"/>
    <property type="molecule type" value="Genomic_DNA"/>
</dbReference>
<dbReference type="AlphaFoldDB" id="A0AAP9KC03"/>
<name>A0AAP9KC03_9VIBR</name>
<evidence type="ECO:0000313" key="3">
    <source>
        <dbReference type="Proteomes" id="UP000272136"/>
    </source>
</evidence>
<keyword evidence="3" id="KW-1185">Reference proteome</keyword>
<proteinExistence type="predicted"/>
<sequence length="134" mass="14068">MSEKILLPSAKKAVYNGTHGNTSTLIGSATLSSVGEFVLAKLDVGVQLTNAVISLEALGAGAFAQVLFVGESKTESVTASADATDALLLNSDENDWFPTSLTQEKHEVILKVWGGAPDSNSIKYRLQTVSEGNL</sequence>
<organism evidence="2 4">
    <name type="scientific">Vibrio owensii</name>
    <dbReference type="NCBI Taxonomy" id="696485"/>
    <lineage>
        <taxon>Bacteria</taxon>
        <taxon>Pseudomonadati</taxon>
        <taxon>Pseudomonadota</taxon>
        <taxon>Gammaproteobacteria</taxon>
        <taxon>Vibrionales</taxon>
        <taxon>Vibrionaceae</taxon>
        <taxon>Vibrio</taxon>
    </lineage>
</organism>
<dbReference type="Proteomes" id="UP000272136">
    <property type="component" value="Chromosome 2"/>
</dbReference>
<evidence type="ECO:0000313" key="1">
    <source>
        <dbReference type="EMBL" id="AYO17093.1"/>
    </source>
</evidence>
<gene>
    <name evidence="2" type="ORF">APZ19_19155</name>
    <name evidence="1" type="ORF">D0812_22145</name>
</gene>
<evidence type="ECO:0000313" key="2">
    <source>
        <dbReference type="EMBL" id="QGH49238.1"/>
    </source>
</evidence>
<reference evidence="1 3" key="2">
    <citation type="submission" date="2018-10" db="EMBL/GenBank/DDBJ databases">
        <title>Whole Genome of Vibrio owensii strain 170502, isolated from Acute Hepatopancreatic Necrosis Disease (AHPND) shrimp.</title>
        <authorList>
            <person name="Yan M."/>
            <person name="Wang X."/>
            <person name="Wang Y."/>
        </authorList>
    </citation>
    <scope>NUCLEOTIDE SEQUENCE [LARGE SCALE GENOMIC DNA]</scope>
    <source>
        <strain evidence="1 3">1700302</strain>
    </source>
</reference>
<dbReference type="EMBL" id="CP045860">
    <property type="protein sequence ID" value="QGH49238.1"/>
    <property type="molecule type" value="Genomic_DNA"/>
</dbReference>
<reference evidence="2 4" key="1">
    <citation type="journal article" date="2015" name="Genome Announc.">
        <title>Draft Genome Sequence of Vibrio owensii Strain SH-14, Which Causes Shrimp Acute Hepatopancreatic Necrosis Disease.</title>
        <authorList>
            <person name="Liu L."/>
            <person name="Xiao J."/>
            <person name="Xia X."/>
            <person name="Pan Y."/>
            <person name="Yan S."/>
            <person name="Wang Y."/>
        </authorList>
    </citation>
    <scope>NUCLEOTIDE SEQUENCE [LARGE SCALE GENOMIC DNA]</scope>
    <source>
        <strain evidence="2 4">SH14</strain>
    </source>
</reference>
<dbReference type="Proteomes" id="UP000390336">
    <property type="component" value="Chromosome 2"/>
</dbReference>
<accession>A0AAP9KC03</accession>